<dbReference type="KEGG" id="ptm:GSPATT00018212001"/>
<feature type="compositionally biased region" description="Polar residues" evidence="1">
    <location>
        <begin position="162"/>
        <end position="172"/>
    </location>
</feature>
<dbReference type="OMA" id="MDINEQD"/>
<dbReference type="EMBL" id="CT868485">
    <property type="protein sequence ID" value="CAK83895.1"/>
    <property type="molecule type" value="Genomic_DNA"/>
</dbReference>
<dbReference type="GO" id="GO:0005739">
    <property type="term" value="C:mitochondrion"/>
    <property type="evidence" value="ECO:0000318"/>
    <property type="project" value="GO_Central"/>
</dbReference>
<dbReference type="PANTHER" id="PTHR16295">
    <property type="entry name" value="TRAF-TYPE ZINC FINGER PROTEIN-RELATED"/>
    <property type="match status" value="1"/>
</dbReference>
<evidence type="ECO:0000313" key="3">
    <source>
        <dbReference type="Proteomes" id="UP000000600"/>
    </source>
</evidence>
<dbReference type="InterPro" id="IPR003903">
    <property type="entry name" value="UIM_dom"/>
</dbReference>
<name>A0DLH8_PARTE</name>
<sequence length="223" mass="25994">MSETKLCEGWQAIDLQLSLEEVLTSNYLLHSLYCERNITKCNICDQRMDINEQDVHMDSHQKTECLYCSQMFEKRLLEMHQNNCPNKPEKCGFCDLMINLAEMPRHQANCGSRTEQCQICKKHIQKRGKLLVHALEFNLHISVCGIDQQPPSKLNRLKRITSEPTSEQSSDDASVKEIKQVPRRKPQKQTKPKSKQKEEISKQFNDDEDEDFQKALQLSLNQK</sequence>
<dbReference type="HOGENOM" id="CLU_1242200_0_0_1"/>
<evidence type="ECO:0008006" key="4">
    <source>
        <dbReference type="Google" id="ProtNLM"/>
    </source>
</evidence>
<protein>
    <recommendedName>
        <fullName evidence="4">TRAF-type domain-containing protein</fullName>
    </recommendedName>
</protein>
<dbReference type="STRING" id="5888.A0DLH8"/>
<evidence type="ECO:0000256" key="1">
    <source>
        <dbReference type="SAM" id="MobiDB-lite"/>
    </source>
</evidence>
<reference evidence="2 3" key="1">
    <citation type="journal article" date="2006" name="Nature">
        <title>Global trends of whole-genome duplications revealed by the ciliate Paramecium tetraurelia.</title>
        <authorList>
            <consortium name="Genoscope"/>
            <person name="Aury J.-M."/>
            <person name="Jaillon O."/>
            <person name="Duret L."/>
            <person name="Noel B."/>
            <person name="Jubin C."/>
            <person name="Porcel B.M."/>
            <person name="Segurens B."/>
            <person name="Daubin V."/>
            <person name="Anthouard V."/>
            <person name="Aiach N."/>
            <person name="Arnaiz O."/>
            <person name="Billaut A."/>
            <person name="Beisson J."/>
            <person name="Blanc I."/>
            <person name="Bouhouche K."/>
            <person name="Camara F."/>
            <person name="Duharcourt S."/>
            <person name="Guigo R."/>
            <person name="Gogendeau D."/>
            <person name="Katinka M."/>
            <person name="Keller A.-M."/>
            <person name="Kissmehl R."/>
            <person name="Klotz C."/>
            <person name="Koll F."/>
            <person name="Le Moue A."/>
            <person name="Lepere C."/>
            <person name="Malinsky S."/>
            <person name="Nowacki M."/>
            <person name="Nowak J.K."/>
            <person name="Plattner H."/>
            <person name="Poulain J."/>
            <person name="Ruiz F."/>
            <person name="Serrano V."/>
            <person name="Zagulski M."/>
            <person name="Dessen P."/>
            <person name="Betermier M."/>
            <person name="Weissenbach J."/>
            <person name="Scarpelli C."/>
            <person name="Schachter V."/>
            <person name="Sperling L."/>
            <person name="Meyer E."/>
            <person name="Cohen J."/>
            <person name="Wincker P."/>
        </authorList>
    </citation>
    <scope>NUCLEOTIDE SEQUENCE [LARGE SCALE GENOMIC DNA]</scope>
    <source>
        <strain evidence="2 3">Stock d4-2</strain>
    </source>
</reference>
<feature type="region of interest" description="Disordered" evidence="1">
    <location>
        <begin position="160"/>
        <end position="209"/>
    </location>
</feature>
<dbReference type="GeneID" id="5037077"/>
<dbReference type="Gene3D" id="3.30.40.10">
    <property type="entry name" value="Zinc/RING finger domain, C3HC4 (zinc finger)"/>
    <property type="match status" value="1"/>
</dbReference>
<keyword evidence="3" id="KW-1185">Reference proteome</keyword>
<dbReference type="RefSeq" id="XP_001451292.1">
    <property type="nucleotide sequence ID" value="XM_001451255.1"/>
</dbReference>
<dbReference type="OrthoDB" id="6437153at2759"/>
<gene>
    <name evidence="2" type="ORF">GSPATT00018212001</name>
</gene>
<proteinExistence type="predicted"/>
<dbReference type="Proteomes" id="UP000000600">
    <property type="component" value="Unassembled WGS sequence"/>
</dbReference>
<accession>A0DLH8</accession>
<dbReference type="InParanoid" id="A0DLH8"/>
<feature type="compositionally biased region" description="Basic residues" evidence="1">
    <location>
        <begin position="181"/>
        <end position="194"/>
    </location>
</feature>
<dbReference type="PROSITE" id="PS50330">
    <property type="entry name" value="UIM"/>
    <property type="match status" value="1"/>
</dbReference>
<dbReference type="InterPro" id="IPR051986">
    <property type="entry name" value="Innate_Immune_Apopt_Reg"/>
</dbReference>
<organism evidence="2 3">
    <name type="scientific">Paramecium tetraurelia</name>
    <dbReference type="NCBI Taxonomy" id="5888"/>
    <lineage>
        <taxon>Eukaryota</taxon>
        <taxon>Sar</taxon>
        <taxon>Alveolata</taxon>
        <taxon>Ciliophora</taxon>
        <taxon>Intramacronucleata</taxon>
        <taxon>Oligohymenophorea</taxon>
        <taxon>Peniculida</taxon>
        <taxon>Parameciidae</taxon>
        <taxon>Paramecium</taxon>
    </lineage>
</organism>
<dbReference type="InterPro" id="IPR013083">
    <property type="entry name" value="Znf_RING/FYVE/PHD"/>
</dbReference>
<dbReference type="PANTHER" id="PTHR16295:SF10">
    <property type="entry name" value="EXPRESSED PROTEIN"/>
    <property type="match status" value="1"/>
</dbReference>
<feature type="compositionally biased region" description="Basic and acidic residues" evidence="1">
    <location>
        <begin position="195"/>
        <end position="205"/>
    </location>
</feature>
<evidence type="ECO:0000313" key="2">
    <source>
        <dbReference type="EMBL" id="CAK83895.1"/>
    </source>
</evidence>
<dbReference type="AlphaFoldDB" id="A0DLH8"/>